<evidence type="ECO:0000313" key="1">
    <source>
        <dbReference type="EMBL" id="KKM82285.1"/>
    </source>
</evidence>
<comment type="caution">
    <text evidence="1">The sequence shown here is derived from an EMBL/GenBank/DDBJ whole genome shotgun (WGS) entry which is preliminary data.</text>
</comment>
<gene>
    <name evidence="1" type="ORF">LCGC14_1321160</name>
</gene>
<organism evidence="1">
    <name type="scientific">marine sediment metagenome</name>
    <dbReference type="NCBI Taxonomy" id="412755"/>
    <lineage>
        <taxon>unclassified sequences</taxon>
        <taxon>metagenomes</taxon>
        <taxon>ecological metagenomes</taxon>
    </lineage>
</organism>
<reference evidence="1" key="1">
    <citation type="journal article" date="2015" name="Nature">
        <title>Complex archaea that bridge the gap between prokaryotes and eukaryotes.</title>
        <authorList>
            <person name="Spang A."/>
            <person name="Saw J.H."/>
            <person name="Jorgensen S.L."/>
            <person name="Zaremba-Niedzwiedzka K."/>
            <person name="Martijn J."/>
            <person name="Lind A.E."/>
            <person name="van Eijk R."/>
            <person name="Schleper C."/>
            <person name="Guy L."/>
            <person name="Ettema T.J."/>
        </authorList>
    </citation>
    <scope>NUCLEOTIDE SEQUENCE</scope>
</reference>
<name>A0A0F9N0A8_9ZZZZ</name>
<dbReference type="AlphaFoldDB" id="A0A0F9N0A8"/>
<proteinExistence type="predicted"/>
<dbReference type="EMBL" id="LAZR01007886">
    <property type="protein sequence ID" value="KKM82285.1"/>
    <property type="molecule type" value="Genomic_DNA"/>
</dbReference>
<sequence>MTVNTTITCDLEGSRCHGTVEKPYGTLPDKWKVLQGKRRIDLCPSCVVHVKRQIKGGD</sequence>
<protein>
    <submittedName>
        <fullName evidence="1">Uncharacterized protein</fullName>
    </submittedName>
</protein>
<accession>A0A0F9N0A8</accession>